<dbReference type="EMBL" id="VFQC01000001">
    <property type="protein sequence ID" value="TQN30610.1"/>
    <property type="molecule type" value="Genomic_DNA"/>
</dbReference>
<dbReference type="GO" id="GO:0003677">
    <property type="term" value="F:DNA binding"/>
    <property type="evidence" value="ECO:0007669"/>
    <property type="project" value="UniProtKB-KW"/>
</dbReference>
<keyword evidence="5" id="KW-1185">Reference proteome</keyword>
<organism evidence="4 5">
    <name type="scientific">Haloactinospora alba</name>
    <dbReference type="NCBI Taxonomy" id="405555"/>
    <lineage>
        <taxon>Bacteria</taxon>
        <taxon>Bacillati</taxon>
        <taxon>Actinomycetota</taxon>
        <taxon>Actinomycetes</taxon>
        <taxon>Streptosporangiales</taxon>
        <taxon>Nocardiopsidaceae</taxon>
        <taxon>Haloactinospora</taxon>
    </lineage>
</organism>
<accession>A0A543NFR4</accession>
<dbReference type="Proteomes" id="UP000317422">
    <property type="component" value="Unassembled WGS sequence"/>
</dbReference>
<sequence>MRVSYAIRAHPDRADLVADLLARLGLDETHVVWDRWGDSWDTGRRAWQAHDPDADWHLVIEDDAIVSRDLLPAVEQTVETLPEQSVLSLYLGREGSRGIAAAAERATTRGAAWVQAPHLVWGVAIAAPTASIPAMLDWCDRLEWPSRVYDTRLAAYYQHRAWPAWYPVPSWVDHGGAPSLLGRGARRQALAFVGADASALEELGRDGGVVRARTRTRKETTVSDTDLVIAKTSAVVRHHGRRAVIQKGTTVAEKGADIVRDHEHLWEPIRVDYPAEQGSRGRRVEDTTAAPGQVREADTTVAAAPKEEPTTEAPAEPTTKQVRRWAKEQGYEVPSSGKLPEDLVAAYKRAHGGGW</sequence>
<dbReference type="InterPro" id="IPR036625">
    <property type="entry name" value="E3-bd_dom_sf"/>
</dbReference>
<protein>
    <submittedName>
        <fullName evidence="4">Lsr2 protein</fullName>
    </submittedName>
</protein>
<comment type="caution">
    <text evidence="4">The sequence shown here is derived from an EMBL/GenBank/DDBJ whole genome shotgun (WGS) entry which is preliminary data.</text>
</comment>
<proteinExistence type="predicted"/>
<dbReference type="GO" id="GO:0016746">
    <property type="term" value="F:acyltransferase activity"/>
    <property type="evidence" value="ECO:0007669"/>
    <property type="project" value="InterPro"/>
</dbReference>
<evidence type="ECO:0000313" key="4">
    <source>
        <dbReference type="EMBL" id="TQN30610.1"/>
    </source>
</evidence>
<dbReference type="Gene3D" id="4.10.320.10">
    <property type="entry name" value="E3-binding domain"/>
    <property type="match status" value="1"/>
</dbReference>
<reference evidence="4 5" key="1">
    <citation type="submission" date="2019-06" db="EMBL/GenBank/DDBJ databases">
        <title>Sequencing the genomes of 1000 actinobacteria strains.</title>
        <authorList>
            <person name="Klenk H.-P."/>
        </authorList>
    </citation>
    <scope>NUCLEOTIDE SEQUENCE [LARGE SCALE GENOMIC DNA]</scope>
    <source>
        <strain evidence="4 5">DSM 45015</strain>
    </source>
</reference>
<feature type="domain" description="Lsr2 DNA-binding" evidence="3">
    <location>
        <begin position="316"/>
        <end position="350"/>
    </location>
</feature>
<feature type="compositionally biased region" description="Low complexity" evidence="2">
    <location>
        <begin position="311"/>
        <end position="320"/>
    </location>
</feature>
<name>A0A543NFR4_9ACTN</name>
<evidence type="ECO:0000256" key="1">
    <source>
        <dbReference type="ARBA" id="ARBA00023125"/>
    </source>
</evidence>
<dbReference type="InterPro" id="IPR055370">
    <property type="entry name" value="Lsr2_DNA-bd"/>
</dbReference>
<dbReference type="Pfam" id="PF23359">
    <property type="entry name" value="Lsr2_DNA-bd"/>
    <property type="match status" value="1"/>
</dbReference>
<keyword evidence="1" id="KW-0238">DNA-binding</keyword>
<feature type="region of interest" description="Disordered" evidence="2">
    <location>
        <begin position="276"/>
        <end position="337"/>
    </location>
</feature>
<evidence type="ECO:0000259" key="3">
    <source>
        <dbReference type="Pfam" id="PF23359"/>
    </source>
</evidence>
<dbReference type="AlphaFoldDB" id="A0A543NFR4"/>
<gene>
    <name evidence="4" type="ORF">FHX37_0492</name>
</gene>
<evidence type="ECO:0000313" key="5">
    <source>
        <dbReference type="Proteomes" id="UP000317422"/>
    </source>
</evidence>
<evidence type="ECO:0000256" key="2">
    <source>
        <dbReference type="SAM" id="MobiDB-lite"/>
    </source>
</evidence>